<feature type="domain" description="Multidrug resistance protein MdtA-like barrel-sandwich hybrid" evidence="4">
    <location>
        <begin position="104"/>
        <end position="300"/>
    </location>
</feature>
<evidence type="ECO:0000256" key="1">
    <source>
        <dbReference type="SAM" id="Coils"/>
    </source>
</evidence>
<sequence length="405" mass="42276">MAAEILPEARGEVRRDRLKLVEPAKAAPDAAPAGVEARRAGETAPEADSTSASKPSPRRSMIRRAGLALVGTALLGAGLWFGADWWFNGRFIVSTDDAYVGAEMATISAKLSANVTSVSVTQNQEVKAGQPLVALDDGDWRLALDSARAKTATALATLARIDSQIEAGQASLQQAQAQEVSAQAGVTRTVADFERASSLAAKSYGSQATLDAATAARDQAKASLGSAVAGVAAAQANVEVLKAQRVEAARQVEELKIAEQKAERDLGFTRVTAPISGLVANTNVQLGDLVSAGKRLMSIVPLDQVYVDANFKETQVGPLKIGDRATITVDALPGQVFEGRVSGISGGTGSVFTLLPPDNATGNFTKIVQRVPVRIALAPEATARHVLRPGMSVVVRIDPRPSGQR</sequence>
<keyword evidence="3" id="KW-0812">Transmembrane</keyword>
<dbReference type="InterPro" id="IPR058792">
    <property type="entry name" value="Beta-barrel_RND_2"/>
</dbReference>
<dbReference type="Proteomes" id="UP001596060">
    <property type="component" value="Unassembled WGS sequence"/>
</dbReference>
<comment type="caution">
    <text evidence="6">The sequence shown here is derived from an EMBL/GenBank/DDBJ whole genome shotgun (WGS) entry which is preliminary data.</text>
</comment>
<protein>
    <submittedName>
        <fullName evidence="6">HlyD family secretion protein</fullName>
    </submittedName>
</protein>
<dbReference type="PANTHER" id="PTHR30386:SF24">
    <property type="entry name" value="MULTIDRUG RESISTANCE EFFLUX PUMP"/>
    <property type="match status" value="1"/>
</dbReference>
<dbReference type="PANTHER" id="PTHR30386">
    <property type="entry name" value="MEMBRANE FUSION SUBUNIT OF EMRAB-TOLC MULTIDRUG EFFLUX PUMP"/>
    <property type="match status" value="1"/>
</dbReference>
<dbReference type="Gene3D" id="2.40.30.170">
    <property type="match status" value="1"/>
</dbReference>
<dbReference type="Gene3D" id="1.10.287.470">
    <property type="entry name" value="Helix hairpin bin"/>
    <property type="match status" value="2"/>
</dbReference>
<evidence type="ECO:0000313" key="6">
    <source>
        <dbReference type="EMBL" id="MFC5506163.1"/>
    </source>
</evidence>
<gene>
    <name evidence="6" type="ORF">ACFPN9_12940</name>
</gene>
<keyword evidence="7" id="KW-1185">Reference proteome</keyword>
<evidence type="ECO:0000259" key="5">
    <source>
        <dbReference type="Pfam" id="PF25954"/>
    </source>
</evidence>
<feature type="coiled-coil region" evidence="1">
    <location>
        <begin position="231"/>
        <end position="265"/>
    </location>
</feature>
<dbReference type="InterPro" id="IPR050739">
    <property type="entry name" value="MFP"/>
</dbReference>
<feature type="compositionally biased region" description="Low complexity" evidence="2">
    <location>
        <begin position="23"/>
        <end position="33"/>
    </location>
</feature>
<name>A0ABW0P1D4_9HYPH</name>
<accession>A0ABW0P1D4</accession>
<evidence type="ECO:0000256" key="3">
    <source>
        <dbReference type="SAM" id="Phobius"/>
    </source>
</evidence>
<dbReference type="SUPFAM" id="SSF111369">
    <property type="entry name" value="HlyD-like secretion proteins"/>
    <property type="match status" value="2"/>
</dbReference>
<feature type="transmembrane region" description="Helical" evidence="3">
    <location>
        <begin position="65"/>
        <end position="87"/>
    </location>
</feature>
<dbReference type="EMBL" id="JBHSLU010000035">
    <property type="protein sequence ID" value="MFC5506163.1"/>
    <property type="molecule type" value="Genomic_DNA"/>
</dbReference>
<evidence type="ECO:0000256" key="2">
    <source>
        <dbReference type="SAM" id="MobiDB-lite"/>
    </source>
</evidence>
<keyword evidence="3" id="KW-0472">Membrane</keyword>
<dbReference type="Pfam" id="PF25954">
    <property type="entry name" value="Beta-barrel_RND_2"/>
    <property type="match status" value="1"/>
</dbReference>
<reference evidence="7" key="1">
    <citation type="journal article" date="2019" name="Int. J. Syst. Evol. Microbiol.">
        <title>The Global Catalogue of Microorganisms (GCM) 10K type strain sequencing project: providing services to taxonomists for standard genome sequencing and annotation.</title>
        <authorList>
            <consortium name="The Broad Institute Genomics Platform"/>
            <consortium name="The Broad Institute Genome Sequencing Center for Infectious Disease"/>
            <person name="Wu L."/>
            <person name="Ma J."/>
        </authorList>
    </citation>
    <scope>NUCLEOTIDE SEQUENCE [LARGE SCALE GENOMIC DNA]</scope>
    <source>
        <strain evidence="7">CCUG 43117</strain>
    </source>
</reference>
<feature type="region of interest" description="Disordered" evidence="2">
    <location>
        <begin position="17"/>
        <end position="59"/>
    </location>
</feature>
<dbReference type="InterPro" id="IPR058625">
    <property type="entry name" value="MdtA-like_BSH"/>
</dbReference>
<evidence type="ECO:0000259" key="4">
    <source>
        <dbReference type="Pfam" id="PF25917"/>
    </source>
</evidence>
<keyword evidence="3" id="KW-1133">Transmembrane helix</keyword>
<keyword evidence="1" id="KW-0175">Coiled coil</keyword>
<evidence type="ECO:0000313" key="7">
    <source>
        <dbReference type="Proteomes" id="UP001596060"/>
    </source>
</evidence>
<feature type="domain" description="CusB-like beta-barrel" evidence="5">
    <location>
        <begin position="304"/>
        <end position="344"/>
    </location>
</feature>
<dbReference type="Gene3D" id="2.40.50.100">
    <property type="match status" value="1"/>
</dbReference>
<proteinExistence type="predicted"/>
<dbReference type="RefSeq" id="WP_082734915.1">
    <property type="nucleotide sequence ID" value="NZ_JBHSLU010000035.1"/>
</dbReference>
<organism evidence="6 7">
    <name type="scientific">Bosea massiliensis</name>
    <dbReference type="NCBI Taxonomy" id="151419"/>
    <lineage>
        <taxon>Bacteria</taxon>
        <taxon>Pseudomonadati</taxon>
        <taxon>Pseudomonadota</taxon>
        <taxon>Alphaproteobacteria</taxon>
        <taxon>Hyphomicrobiales</taxon>
        <taxon>Boseaceae</taxon>
        <taxon>Bosea</taxon>
    </lineage>
</organism>
<dbReference type="Pfam" id="PF25917">
    <property type="entry name" value="BSH_RND"/>
    <property type="match status" value="1"/>
</dbReference>